<reference evidence="2 3" key="1">
    <citation type="journal article" date="2005" name="Nature">
        <title>Genome sequence, comparative analysis and haplotype structure of the domestic dog.</title>
        <authorList>
            <consortium name="Broad Sequencing Platform"/>
            <person name="Lindblad-Toh K."/>
            <person name="Wade C.M."/>
            <person name="Mikkelsen T.S."/>
            <person name="Karlsson E.K."/>
            <person name="Jaffe D.B."/>
            <person name="Kamal M."/>
            <person name="Clamp M."/>
            <person name="Chang J.L."/>
            <person name="Kulbokas E.J. III"/>
            <person name="Zody M.C."/>
            <person name="Mauceli E."/>
            <person name="Xie X."/>
            <person name="Breen M."/>
            <person name="Wayne R.K."/>
            <person name="Ostrander E.A."/>
            <person name="Ponting C.P."/>
            <person name="Galibert F."/>
            <person name="Smith D.R."/>
            <person name="DeJong P.J."/>
            <person name="Kirkness E."/>
            <person name="Alvarez P."/>
            <person name="Biagi T."/>
            <person name="Brockman W."/>
            <person name="Butler J."/>
            <person name="Chin C.W."/>
            <person name="Cook A."/>
            <person name="Cuff J."/>
            <person name="Daly M.J."/>
            <person name="DeCaprio D."/>
            <person name="Gnerre S."/>
            <person name="Grabherr M."/>
            <person name="Kellis M."/>
            <person name="Kleber M."/>
            <person name="Bardeleben C."/>
            <person name="Goodstadt L."/>
            <person name="Heger A."/>
            <person name="Hitte C."/>
            <person name="Kim L."/>
            <person name="Koepfli K.P."/>
            <person name="Parker H.G."/>
            <person name="Pollinger J.P."/>
            <person name="Searle S.M."/>
            <person name="Sutter N.B."/>
            <person name="Thomas R."/>
            <person name="Webber C."/>
            <person name="Baldwin J."/>
            <person name="Abebe A."/>
            <person name="Abouelleil A."/>
            <person name="Aftuck L."/>
            <person name="Ait-Zahra M."/>
            <person name="Aldredge T."/>
            <person name="Allen N."/>
            <person name="An P."/>
            <person name="Anderson S."/>
            <person name="Antoine C."/>
            <person name="Arachchi H."/>
            <person name="Aslam A."/>
            <person name="Ayotte L."/>
            <person name="Bachantsang P."/>
            <person name="Barry A."/>
            <person name="Bayul T."/>
            <person name="Benamara M."/>
            <person name="Berlin A."/>
            <person name="Bessette D."/>
            <person name="Blitshteyn B."/>
            <person name="Bloom T."/>
            <person name="Blye J."/>
            <person name="Boguslavskiy L."/>
            <person name="Bonnet C."/>
            <person name="Boukhgalter B."/>
            <person name="Brown A."/>
            <person name="Cahill P."/>
            <person name="Calixte N."/>
            <person name="Camarata J."/>
            <person name="Cheshatsang Y."/>
            <person name="Chu J."/>
            <person name="Citroen M."/>
            <person name="Collymore A."/>
            <person name="Cooke P."/>
            <person name="Dawoe T."/>
            <person name="Daza R."/>
            <person name="Decktor K."/>
            <person name="DeGray S."/>
            <person name="Dhargay N."/>
            <person name="Dooley K."/>
            <person name="Dooley K."/>
            <person name="Dorje P."/>
            <person name="Dorjee K."/>
            <person name="Dorris L."/>
            <person name="Duffey N."/>
            <person name="Dupes A."/>
            <person name="Egbiremolen O."/>
            <person name="Elong R."/>
            <person name="Falk J."/>
            <person name="Farina A."/>
            <person name="Faro S."/>
            <person name="Ferguson D."/>
            <person name="Ferreira P."/>
            <person name="Fisher S."/>
            <person name="FitzGerald M."/>
            <person name="Foley K."/>
            <person name="Foley C."/>
            <person name="Franke A."/>
            <person name="Friedrich D."/>
            <person name="Gage D."/>
            <person name="Garber M."/>
            <person name="Gearin G."/>
            <person name="Giannoukos G."/>
            <person name="Goode T."/>
            <person name="Goyette A."/>
            <person name="Graham J."/>
            <person name="Grandbois E."/>
            <person name="Gyaltsen K."/>
            <person name="Hafez N."/>
            <person name="Hagopian D."/>
            <person name="Hagos B."/>
            <person name="Hall J."/>
            <person name="Healy C."/>
            <person name="Hegarty R."/>
            <person name="Honan T."/>
            <person name="Horn A."/>
            <person name="Houde N."/>
            <person name="Hughes L."/>
            <person name="Hunnicutt L."/>
            <person name="Husby M."/>
            <person name="Jester B."/>
            <person name="Jones C."/>
            <person name="Kamat A."/>
            <person name="Kanga B."/>
            <person name="Kells C."/>
            <person name="Khazanovich D."/>
            <person name="Kieu A.C."/>
            <person name="Kisner P."/>
            <person name="Kumar M."/>
            <person name="Lance K."/>
            <person name="Landers T."/>
            <person name="Lara M."/>
            <person name="Lee W."/>
            <person name="Leger J.P."/>
            <person name="Lennon N."/>
            <person name="Leuper L."/>
            <person name="LeVine S."/>
            <person name="Liu J."/>
            <person name="Liu X."/>
            <person name="Lokyitsang Y."/>
            <person name="Lokyitsang T."/>
            <person name="Lui A."/>
            <person name="Macdonald J."/>
            <person name="Major J."/>
            <person name="Marabella R."/>
            <person name="Maru K."/>
            <person name="Matthews C."/>
            <person name="McDonough S."/>
            <person name="Mehta T."/>
            <person name="Meldrim J."/>
            <person name="Melnikov A."/>
            <person name="Meneus L."/>
            <person name="Mihalev A."/>
            <person name="Mihova T."/>
            <person name="Miller K."/>
            <person name="Mittelman R."/>
            <person name="Mlenga V."/>
            <person name="Mulrain L."/>
            <person name="Munson G."/>
            <person name="Navidi A."/>
            <person name="Naylor J."/>
            <person name="Nguyen T."/>
            <person name="Nguyen N."/>
            <person name="Nguyen C."/>
            <person name="Nguyen T."/>
            <person name="Nicol R."/>
            <person name="Norbu N."/>
            <person name="Norbu C."/>
            <person name="Novod N."/>
            <person name="Nyima T."/>
            <person name="Olandt P."/>
            <person name="O'Neill B."/>
            <person name="O'Neill K."/>
            <person name="Osman S."/>
            <person name="Oyono L."/>
            <person name="Patti C."/>
            <person name="Perrin D."/>
            <person name="Phunkhang P."/>
            <person name="Pierre F."/>
            <person name="Priest M."/>
            <person name="Rachupka A."/>
            <person name="Raghuraman S."/>
            <person name="Rameau R."/>
            <person name="Ray V."/>
            <person name="Raymond C."/>
            <person name="Rege F."/>
            <person name="Rise C."/>
            <person name="Rogers J."/>
            <person name="Rogov P."/>
            <person name="Sahalie J."/>
            <person name="Settipalli S."/>
            <person name="Sharpe T."/>
            <person name="Shea T."/>
            <person name="Sheehan M."/>
            <person name="Sherpa N."/>
            <person name="Shi J."/>
            <person name="Shih D."/>
            <person name="Sloan J."/>
            <person name="Smith C."/>
            <person name="Sparrow T."/>
            <person name="Stalker J."/>
            <person name="Stange-Thomann N."/>
            <person name="Stavropoulos S."/>
            <person name="Stone C."/>
            <person name="Stone S."/>
            <person name="Sykes S."/>
            <person name="Tchuinga P."/>
            <person name="Tenzing P."/>
            <person name="Tesfaye S."/>
            <person name="Thoulutsang D."/>
            <person name="Thoulutsang Y."/>
            <person name="Topham K."/>
            <person name="Topping I."/>
            <person name="Tsamla T."/>
            <person name="Vassiliev H."/>
            <person name="Venkataraman V."/>
            <person name="Vo A."/>
            <person name="Wangchuk T."/>
            <person name="Wangdi T."/>
            <person name="Weiand M."/>
            <person name="Wilkinson J."/>
            <person name="Wilson A."/>
            <person name="Yadav S."/>
            <person name="Yang S."/>
            <person name="Yang X."/>
            <person name="Young G."/>
            <person name="Yu Q."/>
            <person name="Zainoun J."/>
            <person name="Zembek L."/>
            <person name="Zimmer A."/>
            <person name="Lander E.S."/>
        </authorList>
    </citation>
    <scope>NUCLEOTIDE SEQUENCE [LARGE SCALE GENOMIC DNA]</scope>
    <source>
        <strain evidence="2">Boxer</strain>
    </source>
</reference>
<protein>
    <submittedName>
        <fullName evidence="2">Chromosome 7 C1orf53 homolog</fullName>
    </submittedName>
</protein>
<feature type="compositionally biased region" description="Low complexity" evidence="1">
    <location>
        <begin position="139"/>
        <end position="161"/>
    </location>
</feature>
<dbReference type="Ensembl" id="ENSCAFT00000048039.3">
    <property type="protein sequence ID" value="ENSCAFP00000043015.3"/>
    <property type="gene ID" value="ENSCAFG00000032715.3"/>
</dbReference>
<dbReference type="InterPro" id="IPR040807">
    <property type="entry name" value="DUF5522"/>
</dbReference>
<reference evidence="2" key="2">
    <citation type="submission" date="2025-08" db="UniProtKB">
        <authorList>
            <consortium name="Ensembl"/>
        </authorList>
    </citation>
    <scope>IDENTIFICATION</scope>
</reference>
<organism evidence="2 3">
    <name type="scientific">Canis lupus familiaris</name>
    <name type="common">Dog</name>
    <name type="synonym">Canis familiaris</name>
    <dbReference type="NCBI Taxonomy" id="9615"/>
    <lineage>
        <taxon>Eukaryota</taxon>
        <taxon>Metazoa</taxon>
        <taxon>Chordata</taxon>
        <taxon>Craniata</taxon>
        <taxon>Vertebrata</taxon>
        <taxon>Euteleostomi</taxon>
        <taxon>Mammalia</taxon>
        <taxon>Eutheria</taxon>
        <taxon>Laurasiatheria</taxon>
        <taxon>Carnivora</taxon>
        <taxon>Caniformia</taxon>
        <taxon>Canidae</taxon>
        <taxon>Canis</taxon>
    </lineage>
</organism>
<evidence type="ECO:0000313" key="2">
    <source>
        <dbReference type="Ensembl" id="ENSCAFP00000043015.3"/>
    </source>
</evidence>
<feature type="region of interest" description="Disordered" evidence="1">
    <location>
        <begin position="233"/>
        <end position="278"/>
    </location>
</feature>
<dbReference type="Pfam" id="PF17653">
    <property type="entry name" value="DUF5522"/>
    <property type="match status" value="1"/>
</dbReference>
<feature type="region of interest" description="Disordered" evidence="1">
    <location>
        <begin position="61"/>
        <end position="88"/>
    </location>
</feature>
<dbReference type="AlphaFoldDB" id="A0A8P0NTJ2"/>
<dbReference type="PANTHER" id="PTHR21037:SF2">
    <property type="entry name" value="SIMILAR TO NOVEL PROTEIN"/>
    <property type="match status" value="1"/>
</dbReference>
<feature type="compositionally biased region" description="Gly residues" evidence="1">
    <location>
        <begin position="64"/>
        <end position="86"/>
    </location>
</feature>
<dbReference type="PANTHER" id="PTHR21037">
    <property type="entry name" value="39S RIBOSOMAL PROTEIN L14, MITOCHONDRIAL"/>
    <property type="match status" value="1"/>
</dbReference>
<name>A0A8P0NTJ2_CANLF</name>
<evidence type="ECO:0000313" key="3">
    <source>
        <dbReference type="Proteomes" id="UP000002254"/>
    </source>
</evidence>
<feature type="compositionally biased region" description="Pro residues" evidence="1">
    <location>
        <begin position="197"/>
        <end position="212"/>
    </location>
</feature>
<gene>
    <name evidence="2" type="primary">C7H1orf53</name>
</gene>
<evidence type="ECO:0000256" key="1">
    <source>
        <dbReference type="SAM" id="MobiDB-lite"/>
    </source>
</evidence>
<proteinExistence type="predicted"/>
<dbReference type="Proteomes" id="UP000002254">
    <property type="component" value="Chromosome 7"/>
</dbReference>
<feature type="compositionally biased region" description="Low complexity" evidence="1">
    <location>
        <begin position="259"/>
        <end position="269"/>
    </location>
</feature>
<sequence length="352" mass="36998">MQISACRYLKKEKEKVMALWWLSGTSVQLRKCLGHRAQPWPSSLQTRRALRGACSPTAFPGARARGGAGGARAGRGRGAGGRGGAGRRSLRCNTCRRLPALRSLPPVQSCGGARGYVYLADRSHDCRLDFATTEPRGKAAFPEPAAPALRPRLGPALPPSRGLCGRCRGAGHHRTRPCTPRPTESPDLRPALRAASGPPPPAPRPRPLPPPAAMAARRGPALALASLGRRPAPLGVGGRCPRARGAALGSAPGGGRGGPAPRSPEGPAGAERRPASEELTAAERRIADLHAAACASGQLNYVDPATGYVVLTQLAHLERGECCGSACRHCPYGQVNVKDPSKRKKFNSYFYV</sequence>
<feature type="region of interest" description="Disordered" evidence="1">
    <location>
        <begin position="137"/>
        <end position="217"/>
    </location>
</feature>
<accession>A0A8P0NTJ2</accession>